<keyword evidence="2" id="KW-1185">Reference proteome</keyword>
<protein>
    <submittedName>
        <fullName evidence="1">Uncharacterized protein</fullName>
    </submittedName>
</protein>
<dbReference type="Proteomes" id="UP000030153">
    <property type="component" value="Unassembled WGS sequence"/>
</dbReference>
<proteinExistence type="predicted"/>
<evidence type="ECO:0000313" key="1">
    <source>
        <dbReference type="EMBL" id="KGP90665.1"/>
    </source>
</evidence>
<name>A0A0A2VAD6_9BACI</name>
<dbReference type="EMBL" id="AVBG01000011">
    <property type="protein sequence ID" value="KGP90665.1"/>
    <property type="molecule type" value="Genomic_DNA"/>
</dbReference>
<gene>
    <name evidence="1" type="ORF">N780_04360</name>
</gene>
<evidence type="ECO:0000313" key="2">
    <source>
        <dbReference type="Proteomes" id="UP000030153"/>
    </source>
</evidence>
<organism evidence="1 2">
    <name type="scientific">Pontibacillus chungwhensis BH030062</name>
    <dbReference type="NCBI Taxonomy" id="1385513"/>
    <lineage>
        <taxon>Bacteria</taxon>
        <taxon>Bacillati</taxon>
        <taxon>Bacillota</taxon>
        <taxon>Bacilli</taxon>
        <taxon>Bacillales</taxon>
        <taxon>Bacillaceae</taxon>
        <taxon>Pontibacillus</taxon>
    </lineage>
</organism>
<dbReference type="eggNOG" id="ENOG50307FU">
    <property type="taxonomic scope" value="Bacteria"/>
</dbReference>
<dbReference type="STRING" id="1385513.N780_04360"/>
<accession>A0A0A2VAD6</accession>
<dbReference type="AlphaFoldDB" id="A0A0A2VAD6"/>
<dbReference type="RefSeq" id="WP_036785382.1">
    <property type="nucleotide sequence ID" value="NZ_AVBG01000011.1"/>
</dbReference>
<dbReference type="OrthoDB" id="2691301at2"/>
<comment type="caution">
    <text evidence="1">The sequence shown here is derived from an EMBL/GenBank/DDBJ whole genome shotgun (WGS) entry which is preliminary data.</text>
</comment>
<reference evidence="1 2" key="1">
    <citation type="submission" date="2013-08" db="EMBL/GenBank/DDBJ databases">
        <title>Genome of Pontibacillus chungwhensis.</title>
        <authorList>
            <person name="Wang Q."/>
            <person name="Wang G."/>
        </authorList>
    </citation>
    <scope>NUCLEOTIDE SEQUENCE [LARGE SCALE GENOMIC DNA]</scope>
    <source>
        <strain evidence="1 2">BH030062</strain>
    </source>
</reference>
<sequence>MTLEYQKFVNHIIYEIYLLPVNQRTTSSILHIVHEKQQEIGKNTFFKSGCDYIAFVQIIDHLLQQIDLYQDKHAWYCPLWKGVNPSNRKAFRLDHTVISHENKQVRFRKFFVECSSHALEDYAQKAILCSEHMFQAKPTSVEYVNLTTGEHHILHVA</sequence>